<organism evidence="3 4">
    <name type="scientific">Lithohypha guttulata</name>
    <dbReference type="NCBI Taxonomy" id="1690604"/>
    <lineage>
        <taxon>Eukaryota</taxon>
        <taxon>Fungi</taxon>
        <taxon>Dikarya</taxon>
        <taxon>Ascomycota</taxon>
        <taxon>Pezizomycotina</taxon>
        <taxon>Eurotiomycetes</taxon>
        <taxon>Chaetothyriomycetidae</taxon>
        <taxon>Chaetothyriales</taxon>
        <taxon>Trichomeriaceae</taxon>
        <taxon>Lithohypha</taxon>
    </lineage>
</organism>
<dbReference type="SMART" id="SM00950">
    <property type="entry name" value="Piwi"/>
    <property type="match status" value="1"/>
</dbReference>
<feature type="region of interest" description="Disordered" evidence="1">
    <location>
        <begin position="1"/>
        <end position="70"/>
    </location>
</feature>
<feature type="compositionally biased region" description="Polar residues" evidence="1">
    <location>
        <begin position="123"/>
        <end position="148"/>
    </location>
</feature>
<dbReference type="InterPro" id="IPR012337">
    <property type="entry name" value="RNaseH-like_sf"/>
</dbReference>
<dbReference type="Pfam" id="PF02171">
    <property type="entry name" value="Piwi"/>
    <property type="match status" value="1"/>
</dbReference>
<protein>
    <recommendedName>
        <fullName evidence="2">Piwi domain-containing protein</fullName>
    </recommendedName>
</protein>
<dbReference type="PROSITE" id="PS50822">
    <property type="entry name" value="PIWI"/>
    <property type="match status" value="1"/>
</dbReference>
<dbReference type="InterPro" id="IPR003165">
    <property type="entry name" value="Piwi"/>
</dbReference>
<dbReference type="Gene3D" id="3.40.50.2300">
    <property type="match status" value="1"/>
</dbReference>
<proteinExistence type="predicted"/>
<evidence type="ECO:0000259" key="2">
    <source>
        <dbReference type="PROSITE" id="PS50822"/>
    </source>
</evidence>
<name>A0AAN7TDH4_9EURO</name>
<dbReference type="SUPFAM" id="SSF53098">
    <property type="entry name" value="Ribonuclease H-like"/>
    <property type="match status" value="1"/>
</dbReference>
<feature type="domain" description="Piwi" evidence="2">
    <location>
        <begin position="770"/>
        <end position="1115"/>
    </location>
</feature>
<gene>
    <name evidence="3" type="ORF">LTR05_001199</name>
</gene>
<dbReference type="Gene3D" id="3.30.420.10">
    <property type="entry name" value="Ribonuclease H-like superfamily/Ribonuclease H"/>
    <property type="match status" value="1"/>
</dbReference>
<evidence type="ECO:0000256" key="1">
    <source>
        <dbReference type="SAM" id="MobiDB-lite"/>
    </source>
</evidence>
<comment type="caution">
    <text evidence="3">The sequence shown here is derived from an EMBL/GenBank/DDBJ whole genome shotgun (WGS) entry which is preliminary data.</text>
</comment>
<sequence length="1157" mass="128911">MPSADTKRKKNEKKNAANNAAASNRNIPGYNPIQTSSSSSNQGSQLSGRGVAVTPSGLPPTPTGSVSQSLATQLKLPSGTTGYGKRNDSSASEPAGVIAPARFQNSSTASVYSGTAAVTTGFQTTQSPAQQTQDPSQQKGKQAASGNADQHDTADTTQSAHISLTSDHRTRPTEARQLNTNHFPISINAQVLYQYSLDIKQLPKPPCERSGAAGKQREVDNSSNTTDGDNKEKKISARIKRRVILLLLKDIRSQHPDISFASNFKTDLVTSASISNILVQQPITVDYYDEDEVRPRAECNKFDITFGEERVVPVDRILQYLRGDGPPFAGFADVGAARSALGQVESALNIIISQKPNELMERTPNQQRQPGVTFNGDKKFYDVPEHLDFDQSDSMRSNRNPIRDGYAWDLRKPGFLLALSGYFRSTRGLHQASNPLLLNINTTTGCFHYGSRDQMKTVNQLIRDFRSTSQPSWEHTEDFVKGLRVMTTYRRASPALQKKFQDDSIGEVRESIFTIAGLPLTNKKGMSTYWHDQNEPTSGNVSFLDSNEVFTSVHTYFNTTHNAAVDASDFVVRIGSNNFQPASKLRVLPGQSYKAHAEPIIQGSRPPAENWNLITGRGLSMYRLDPLKTQHFGLTHPNSANDALRVGYHKLEWPPFFYRTQGAPTAQSLVTTLKTPSWGLRNQQFAKGADVSGDWSYVELYNPGSGHQSNDMDIWRTVETFDNDHVGKYGLKNANLTYSELDWDHHRIGLDGNLLTGLRAFRNRFSSIKLLLVMIGHTKPGDAAPFYNIVKRWGDIEADLPTICLLKSLGKNGRAQYSTNGAQLGNLMLKFNLKTDERSVNHHLGVEKRSPLLSKGTMLVGIDVTHPNGKYVKPAPSVAAMVASTDEHFNQFPASLRTNPRPEDEAKYRQGQEEVKCLEPMLEERLDAWLRINGDASLPHRIIFFRDGLSVEQFEMCRSRELGQLQRCITKKYGELGCSMPEILLICAVKRHHCRFFRPLDNNNRHDFAKLDNPASGVVIFNGVTYGQNEDFFLVSQDTIKGTTRPTHYVVLHNEITTPMVNSQTGSTRPVTIYDIAEMVYQLCWVYGRCTKTVGLVPPAYYADLACTRARIYMSRVYNPGLRLSRTETYDPTTNPAHRLPLGPRKGSALSHRMYYI</sequence>
<dbReference type="Proteomes" id="UP001309876">
    <property type="component" value="Unassembled WGS sequence"/>
</dbReference>
<accession>A0AAN7TDH4</accession>
<evidence type="ECO:0000313" key="4">
    <source>
        <dbReference type="Proteomes" id="UP001309876"/>
    </source>
</evidence>
<feature type="compositionally biased region" description="Low complexity" evidence="1">
    <location>
        <begin position="16"/>
        <end position="26"/>
    </location>
</feature>
<dbReference type="SUPFAM" id="SSF101690">
    <property type="entry name" value="PAZ domain"/>
    <property type="match status" value="1"/>
</dbReference>
<feature type="compositionally biased region" description="Low complexity" evidence="1">
    <location>
        <begin position="34"/>
        <end position="56"/>
    </location>
</feature>
<feature type="region of interest" description="Disordered" evidence="1">
    <location>
        <begin position="123"/>
        <end position="172"/>
    </location>
</feature>
<dbReference type="EMBL" id="JAVRRJ010000001">
    <property type="protein sequence ID" value="KAK5091019.1"/>
    <property type="molecule type" value="Genomic_DNA"/>
</dbReference>
<dbReference type="PANTHER" id="PTHR22891">
    <property type="entry name" value="EUKARYOTIC TRANSLATION INITIATION FACTOR 2C"/>
    <property type="match status" value="1"/>
</dbReference>
<dbReference type="AlphaFoldDB" id="A0AAN7TDH4"/>
<dbReference type="InterPro" id="IPR032474">
    <property type="entry name" value="Argonaute_N"/>
</dbReference>
<feature type="compositionally biased region" description="Polar residues" evidence="1">
    <location>
        <begin position="155"/>
        <end position="165"/>
    </location>
</feature>
<dbReference type="Pfam" id="PF16486">
    <property type="entry name" value="ArgoN"/>
    <property type="match status" value="1"/>
</dbReference>
<dbReference type="InterPro" id="IPR036085">
    <property type="entry name" value="PAZ_dom_sf"/>
</dbReference>
<reference evidence="3 4" key="1">
    <citation type="submission" date="2023-08" db="EMBL/GenBank/DDBJ databases">
        <title>Black Yeasts Isolated from many extreme environments.</title>
        <authorList>
            <person name="Coleine C."/>
            <person name="Stajich J.E."/>
            <person name="Selbmann L."/>
        </authorList>
    </citation>
    <scope>NUCLEOTIDE SEQUENCE [LARGE SCALE GENOMIC DNA]</scope>
    <source>
        <strain evidence="3 4">CCFEE 5910</strain>
    </source>
</reference>
<dbReference type="GO" id="GO:0003676">
    <property type="term" value="F:nucleic acid binding"/>
    <property type="evidence" value="ECO:0007669"/>
    <property type="project" value="InterPro"/>
</dbReference>
<evidence type="ECO:0000313" key="3">
    <source>
        <dbReference type="EMBL" id="KAK5091019.1"/>
    </source>
</evidence>
<keyword evidence="4" id="KW-1185">Reference proteome</keyword>
<dbReference type="InterPro" id="IPR036397">
    <property type="entry name" value="RNaseH_sf"/>
</dbReference>
<feature type="region of interest" description="Disordered" evidence="1">
    <location>
        <begin position="204"/>
        <end position="234"/>
    </location>
</feature>